<organism evidence="1 2">
    <name type="scientific">Modicisalibacter tunisiensis</name>
    <dbReference type="NCBI Taxonomy" id="390637"/>
    <lineage>
        <taxon>Bacteria</taxon>
        <taxon>Pseudomonadati</taxon>
        <taxon>Pseudomonadota</taxon>
        <taxon>Gammaproteobacteria</taxon>
        <taxon>Oceanospirillales</taxon>
        <taxon>Halomonadaceae</taxon>
        <taxon>Modicisalibacter</taxon>
    </lineage>
</organism>
<dbReference type="Proteomes" id="UP001319883">
    <property type="component" value="Unassembled WGS sequence"/>
</dbReference>
<dbReference type="EMBL" id="JAGXFD010000001">
    <property type="protein sequence ID" value="MBZ9567709.1"/>
    <property type="molecule type" value="Genomic_DNA"/>
</dbReference>
<evidence type="ECO:0000313" key="2">
    <source>
        <dbReference type="Proteomes" id="UP001319883"/>
    </source>
</evidence>
<keyword evidence="2" id="KW-1185">Reference proteome</keyword>
<gene>
    <name evidence="1" type="ORF">KGQ91_08435</name>
</gene>
<dbReference type="Gene3D" id="3.40.190.10">
    <property type="entry name" value="Periplasmic binding protein-like II"/>
    <property type="match status" value="1"/>
</dbReference>
<evidence type="ECO:0000313" key="1">
    <source>
        <dbReference type="EMBL" id="MBZ9567709.1"/>
    </source>
</evidence>
<name>A0ABS7WYK3_9GAMM</name>
<reference evidence="1 2" key="1">
    <citation type="submission" date="2021-05" db="EMBL/GenBank/DDBJ databases">
        <title>Petroleum and Energy Research Collection (APPE): ex situ preservation of microbial diversity associated with the oil industry and exploitation of its biotechnological potential.</title>
        <authorList>
            <person name="Paixao C.T.M."/>
            <person name="Gomes M.B."/>
            <person name="Oliveira V.M."/>
        </authorList>
    </citation>
    <scope>NUCLEOTIDE SEQUENCE [LARGE SCALE GENOMIC DNA]</scope>
    <source>
        <strain evidence="1 2">LIT2</strain>
    </source>
</reference>
<protein>
    <recommendedName>
        <fullName evidence="3">PBP domain-containing protein</fullName>
    </recommendedName>
</protein>
<dbReference type="SUPFAM" id="SSF53850">
    <property type="entry name" value="Periplasmic binding protein-like II"/>
    <property type="match status" value="1"/>
</dbReference>
<accession>A0ABS7WYK3</accession>
<comment type="caution">
    <text evidence="1">The sequence shown here is derived from an EMBL/GenBank/DDBJ whole genome shotgun (WGS) entry which is preliminary data.</text>
</comment>
<proteinExistence type="predicted"/>
<sequence>MWLWLFWLPGGVAGADEVVVIANPDVEIDTLSHDMARAIFAMRQRTWPDGRSVDVYVLPGGNPVHKRFVKSRLNVYPHQLQLAWDRAVFSGTGQAPHQADDQQTMLHQVATTPGAIGYLERDHLEDSVHVISLAN</sequence>
<evidence type="ECO:0008006" key="3">
    <source>
        <dbReference type="Google" id="ProtNLM"/>
    </source>
</evidence>